<dbReference type="EMBL" id="JBGUBD010000016">
    <property type="protein sequence ID" value="MFA9480130.1"/>
    <property type="molecule type" value="Genomic_DNA"/>
</dbReference>
<evidence type="ECO:0000256" key="2">
    <source>
        <dbReference type="ARBA" id="ARBA00022679"/>
    </source>
</evidence>
<evidence type="ECO:0000313" key="6">
    <source>
        <dbReference type="Proteomes" id="UP001575105"/>
    </source>
</evidence>
<comment type="caution">
    <text evidence="5">The sequence shown here is derived from an EMBL/GenBank/DDBJ whole genome shotgun (WGS) entry which is preliminary data.</text>
</comment>
<dbReference type="InterPro" id="IPR000794">
    <property type="entry name" value="Beta-ketoacyl_synthase"/>
</dbReference>
<reference evidence="5 6" key="1">
    <citation type="submission" date="2024-08" db="EMBL/GenBank/DDBJ databases">
        <title>Whole-genome sequencing of halo(alkali)philic microorganisms from hypersaline lakes.</title>
        <authorList>
            <person name="Sorokin D.Y."/>
            <person name="Merkel A.Y."/>
            <person name="Messina E."/>
            <person name="Yakimov M."/>
        </authorList>
    </citation>
    <scope>NUCLEOTIDE SEQUENCE [LARGE SCALE GENOMIC DNA]</scope>
    <source>
        <strain evidence="5 6">AB-hyl4</strain>
    </source>
</reference>
<dbReference type="InterPro" id="IPR016039">
    <property type="entry name" value="Thiolase-like"/>
</dbReference>
<dbReference type="RefSeq" id="WP_425347054.1">
    <property type="nucleotide sequence ID" value="NZ_JBGUBD010000016.1"/>
</dbReference>
<dbReference type="InterPro" id="IPR014030">
    <property type="entry name" value="Ketoacyl_synth_N"/>
</dbReference>
<dbReference type="PANTHER" id="PTHR11712:SF336">
    <property type="entry name" value="3-OXOACYL-[ACYL-CARRIER-PROTEIN] SYNTHASE, MITOCHONDRIAL"/>
    <property type="match status" value="1"/>
</dbReference>
<evidence type="ECO:0000259" key="4">
    <source>
        <dbReference type="PROSITE" id="PS52004"/>
    </source>
</evidence>
<dbReference type="PROSITE" id="PS52004">
    <property type="entry name" value="KS3_2"/>
    <property type="match status" value="1"/>
</dbReference>
<dbReference type="PANTHER" id="PTHR11712">
    <property type="entry name" value="POLYKETIDE SYNTHASE-RELATED"/>
    <property type="match status" value="1"/>
</dbReference>
<protein>
    <submittedName>
        <fullName evidence="5">Beta-ketoacyl synthase</fullName>
    </submittedName>
</protein>
<dbReference type="Proteomes" id="UP001575105">
    <property type="component" value="Unassembled WGS sequence"/>
</dbReference>
<proteinExistence type="inferred from homology"/>
<sequence length="434" mass="46680">MSNTNQHRVVITGIGWVTPLGWEIETVWQRLLRGECGVDRTKHFDASTFPTTFAAEVSEDYDYRQFVQHADVHETIGLNTQFALGAAGQAWRTAGLDKHDKLDRDRLGIYLGSGEGSLDFDNYVAAAVAGWNDETKLVEADKWAKRATRSMAALREIEQEPNMPLAHLAMEFEAYGPAYNCLTACAASTQAIGEATCILRRGDADVMISGGAHTMIHPFGVTGFNRLTALSTYNEDPKSASRPFSADRGGFVLGEGAGMLILETLEHAEARGATPLAEVVGYGSSADAYRITDIEPEGRGAIVSMKHALTDAGLQPTDIDYISAHGTGTKENDSIETKAVRGVFGEDAGNIPMSSIKSMMGHLIAAAGAVELITCILALRDQKVPPTINLDTQDPNFAGMDNVPHKARDAKVDVCLSNSFGFGGQNDTLVVKRA</sequence>
<dbReference type="SMART" id="SM00825">
    <property type="entry name" value="PKS_KS"/>
    <property type="match status" value="1"/>
</dbReference>
<evidence type="ECO:0000256" key="3">
    <source>
        <dbReference type="RuleBase" id="RU003694"/>
    </source>
</evidence>
<dbReference type="Pfam" id="PF00109">
    <property type="entry name" value="ketoacyl-synt"/>
    <property type="match status" value="1"/>
</dbReference>
<dbReference type="CDD" id="cd00834">
    <property type="entry name" value="KAS_I_II"/>
    <property type="match status" value="1"/>
</dbReference>
<evidence type="ECO:0000256" key="1">
    <source>
        <dbReference type="ARBA" id="ARBA00008467"/>
    </source>
</evidence>
<dbReference type="InterPro" id="IPR014031">
    <property type="entry name" value="Ketoacyl_synth_C"/>
</dbReference>
<comment type="similarity">
    <text evidence="1 3">Belongs to the thiolase-like superfamily. Beta-ketoacyl-ACP synthases family.</text>
</comment>
<keyword evidence="6" id="KW-1185">Reference proteome</keyword>
<keyword evidence="2 3" id="KW-0808">Transferase</keyword>
<dbReference type="InterPro" id="IPR020841">
    <property type="entry name" value="PKS_Beta-ketoAc_synthase_dom"/>
</dbReference>
<organism evidence="5 6">
    <name type="scientific">Natronomicrosphaera hydrolytica</name>
    <dbReference type="NCBI Taxonomy" id="3242702"/>
    <lineage>
        <taxon>Bacteria</taxon>
        <taxon>Pseudomonadati</taxon>
        <taxon>Planctomycetota</taxon>
        <taxon>Phycisphaerae</taxon>
        <taxon>Phycisphaerales</taxon>
        <taxon>Phycisphaeraceae</taxon>
        <taxon>Natronomicrosphaera</taxon>
    </lineage>
</organism>
<name>A0ABV4UAH6_9BACT</name>
<evidence type="ECO:0000313" key="5">
    <source>
        <dbReference type="EMBL" id="MFA9480130.1"/>
    </source>
</evidence>
<dbReference type="Pfam" id="PF02801">
    <property type="entry name" value="Ketoacyl-synt_C"/>
    <property type="match status" value="1"/>
</dbReference>
<dbReference type="NCBIfam" id="NF005589">
    <property type="entry name" value="PRK07314.1"/>
    <property type="match status" value="1"/>
</dbReference>
<accession>A0ABV4UAH6</accession>
<gene>
    <name evidence="5" type="ORF">ACERK3_17805</name>
</gene>
<dbReference type="Gene3D" id="3.40.47.10">
    <property type="match status" value="1"/>
</dbReference>
<feature type="domain" description="Ketosynthase family 3 (KS3)" evidence="4">
    <location>
        <begin position="6"/>
        <end position="433"/>
    </location>
</feature>
<dbReference type="SUPFAM" id="SSF53901">
    <property type="entry name" value="Thiolase-like"/>
    <property type="match status" value="2"/>
</dbReference>